<feature type="domain" description="Glycine dehydrogenase C-terminal" evidence="8">
    <location>
        <begin position="345"/>
        <end position="446"/>
    </location>
</feature>
<reference evidence="9" key="1">
    <citation type="journal article" date="2020" name="mSystems">
        <title>Genome- and Community-Level Interaction Insights into Carbon Utilization and Element Cycling Functions of Hydrothermarchaeota in Hydrothermal Sediment.</title>
        <authorList>
            <person name="Zhou Z."/>
            <person name="Liu Y."/>
            <person name="Xu W."/>
            <person name="Pan J."/>
            <person name="Luo Z.H."/>
            <person name="Li M."/>
        </authorList>
    </citation>
    <scope>NUCLEOTIDE SEQUENCE [LARGE SCALE GENOMIC DNA]</scope>
    <source>
        <strain evidence="9">SpSt-780</strain>
    </source>
</reference>
<dbReference type="FunFam" id="3.90.1150.10:FF:000014">
    <property type="entry name" value="Probable glycine dehydrogenase (decarboxylating) subunit 2"/>
    <property type="match status" value="1"/>
</dbReference>
<dbReference type="CDD" id="cd00613">
    <property type="entry name" value="GDC-P"/>
    <property type="match status" value="1"/>
</dbReference>
<proteinExistence type="inferred from homology"/>
<evidence type="ECO:0000259" key="8">
    <source>
        <dbReference type="Pfam" id="PF21478"/>
    </source>
</evidence>
<dbReference type="AlphaFoldDB" id="A0A7C4U7C3"/>
<evidence type="ECO:0000256" key="2">
    <source>
        <dbReference type="ARBA" id="ARBA00003788"/>
    </source>
</evidence>
<dbReference type="GO" id="GO:0019464">
    <property type="term" value="P:glycine decarboxylation via glycine cleavage system"/>
    <property type="evidence" value="ECO:0007669"/>
    <property type="project" value="UniProtKB-UniRule"/>
</dbReference>
<dbReference type="InterPro" id="IPR023012">
    <property type="entry name" value="GcvPB"/>
</dbReference>
<sequence>MEILKELSKEGKKGYRLSVLDVPEKRLNQLIPEKFLRKEKPGIPEISEPEVVRHFVNLSILNHHVDKGFYPLGSCTMKYNPKINEEISRLSSFTNLHPLQDDETVQGALQLMYELQEMLGKVTGFNYVSLQPAAGAHGELTGLLIMSAYHKKKGRKKSKILIPDSAHGTNPASATRAGFVSVKIPSNEEGILTPQILKEHLDDDVAGLMITNPNTLGIFEEYIKDISDLLHSKDALLYMDGANMNALMGYFRPGDAGIDILHLNLHKTFSAPHGGGGPGAGGVCVQDKLEEFLPVPRIVKRERFYLDWEYPYSIGKVISFFGNFNVLIKSYVYLKIMGYDGLKEATEQSVINANYLLKKLKDYYDLPYKRRCMHEFVLSGERFKKFGVKTLDIAKRLLDFGFHAPTVYFPLIVSEALMIEPTETESKDTLDRFVEKMIQISKEAETNPELLKEAPKNTPVRRLNEAQAARDLNVRW</sequence>
<dbReference type="GO" id="GO:0030170">
    <property type="term" value="F:pyridoxal phosphate binding"/>
    <property type="evidence" value="ECO:0007669"/>
    <property type="project" value="TreeGrafter"/>
</dbReference>
<gene>
    <name evidence="6" type="primary">gcvPB</name>
    <name evidence="9" type="ORF">ENV67_04875</name>
</gene>
<accession>A0A7C4U7C3</accession>
<dbReference type="GO" id="GO:0016594">
    <property type="term" value="F:glycine binding"/>
    <property type="evidence" value="ECO:0007669"/>
    <property type="project" value="TreeGrafter"/>
</dbReference>
<dbReference type="NCBIfam" id="NF003346">
    <property type="entry name" value="PRK04366.1"/>
    <property type="match status" value="1"/>
</dbReference>
<comment type="catalytic activity">
    <reaction evidence="5 6">
        <text>N(6)-[(R)-lipoyl]-L-lysyl-[glycine-cleavage complex H protein] + glycine + H(+) = N(6)-[(R)-S(8)-aminomethyldihydrolipoyl]-L-lysyl-[glycine-cleavage complex H protein] + CO2</text>
        <dbReference type="Rhea" id="RHEA:24304"/>
        <dbReference type="Rhea" id="RHEA-COMP:10494"/>
        <dbReference type="Rhea" id="RHEA-COMP:10495"/>
        <dbReference type="ChEBI" id="CHEBI:15378"/>
        <dbReference type="ChEBI" id="CHEBI:16526"/>
        <dbReference type="ChEBI" id="CHEBI:57305"/>
        <dbReference type="ChEBI" id="CHEBI:83099"/>
        <dbReference type="ChEBI" id="CHEBI:83143"/>
        <dbReference type="EC" id="1.4.4.2"/>
    </reaction>
</comment>
<evidence type="ECO:0000256" key="6">
    <source>
        <dbReference type="HAMAP-Rule" id="MF_00713"/>
    </source>
</evidence>
<evidence type="ECO:0000256" key="1">
    <source>
        <dbReference type="ARBA" id="ARBA00001933"/>
    </source>
</evidence>
<comment type="function">
    <text evidence="2 6">The glycine cleavage system catalyzes the degradation of glycine. The P protein binds the alpha-amino group of glycine through its pyridoxal phosphate cofactor; CO(2) is released and the remaining methylamine moiety is then transferred to the lipoamide cofactor of the H protein.</text>
</comment>
<dbReference type="InterPro" id="IPR015422">
    <property type="entry name" value="PyrdxlP-dep_Trfase_small"/>
</dbReference>
<comment type="similarity">
    <text evidence="6">Belongs to the GcvP family. C-terminal subunit subfamily.</text>
</comment>
<dbReference type="Gene3D" id="3.90.1150.10">
    <property type="entry name" value="Aspartate Aminotransferase, domain 1"/>
    <property type="match status" value="1"/>
</dbReference>
<dbReference type="InterPro" id="IPR015424">
    <property type="entry name" value="PyrdxlP-dep_Trfase"/>
</dbReference>
<feature type="domain" description="Glycine cleavage system P-protein N-terminal" evidence="7">
    <location>
        <begin position="27"/>
        <end position="294"/>
    </location>
</feature>
<dbReference type="InterPro" id="IPR015421">
    <property type="entry name" value="PyrdxlP-dep_Trfase_major"/>
</dbReference>
<organism evidence="9">
    <name type="scientific">candidate division WOR-3 bacterium</name>
    <dbReference type="NCBI Taxonomy" id="2052148"/>
    <lineage>
        <taxon>Bacteria</taxon>
        <taxon>Bacteria division WOR-3</taxon>
    </lineage>
</organism>
<dbReference type="PANTHER" id="PTHR11773:SF1">
    <property type="entry name" value="GLYCINE DEHYDROGENASE (DECARBOXYLATING), MITOCHONDRIAL"/>
    <property type="match status" value="1"/>
</dbReference>
<dbReference type="Gene3D" id="3.40.640.10">
    <property type="entry name" value="Type I PLP-dependent aspartate aminotransferase-like (Major domain)"/>
    <property type="match status" value="1"/>
</dbReference>
<evidence type="ECO:0000313" key="9">
    <source>
        <dbReference type="EMBL" id="HGW91857.1"/>
    </source>
</evidence>
<keyword evidence="4 6" id="KW-0560">Oxidoreductase</keyword>
<dbReference type="Pfam" id="PF21478">
    <property type="entry name" value="GcvP2_C"/>
    <property type="match status" value="1"/>
</dbReference>
<dbReference type="InterPro" id="IPR049316">
    <property type="entry name" value="GDC-P_C"/>
</dbReference>
<dbReference type="EMBL" id="DTHG01000062">
    <property type="protein sequence ID" value="HGW91857.1"/>
    <property type="molecule type" value="Genomic_DNA"/>
</dbReference>
<dbReference type="PANTHER" id="PTHR11773">
    <property type="entry name" value="GLYCINE DEHYDROGENASE, DECARBOXYLATING"/>
    <property type="match status" value="1"/>
</dbReference>
<evidence type="ECO:0000256" key="5">
    <source>
        <dbReference type="ARBA" id="ARBA00049026"/>
    </source>
</evidence>
<dbReference type="GO" id="GO:0005960">
    <property type="term" value="C:glycine cleavage complex"/>
    <property type="evidence" value="ECO:0007669"/>
    <property type="project" value="TreeGrafter"/>
</dbReference>
<dbReference type="SUPFAM" id="SSF53383">
    <property type="entry name" value="PLP-dependent transferases"/>
    <property type="match status" value="1"/>
</dbReference>
<protein>
    <recommendedName>
        <fullName evidence="6">Probable glycine dehydrogenase (decarboxylating) subunit 2</fullName>
        <ecNumber evidence="6">1.4.4.2</ecNumber>
    </recommendedName>
    <alternativeName>
        <fullName evidence="6">Glycine cleavage system P-protein subunit 2</fullName>
    </alternativeName>
    <alternativeName>
        <fullName evidence="6">Glycine decarboxylase subunit 2</fullName>
    </alternativeName>
    <alternativeName>
        <fullName evidence="6">Glycine dehydrogenase (aminomethyl-transferring) subunit 2</fullName>
    </alternativeName>
</protein>
<feature type="modified residue" description="N6-(pyridoxal phosphate)lysine" evidence="6">
    <location>
        <position position="267"/>
    </location>
</feature>
<comment type="cofactor">
    <cofactor evidence="1 6">
        <name>pyridoxal 5'-phosphate</name>
        <dbReference type="ChEBI" id="CHEBI:597326"/>
    </cofactor>
</comment>
<evidence type="ECO:0000256" key="3">
    <source>
        <dbReference type="ARBA" id="ARBA00022898"/>
    </source>
</evidence>
<dbReference type="FunFam" id="3.40.640.10:FF:000224">
    <property type="entry name" value="Probable glycine dehydrogenase (decarboxylating) subunit 2"/>
    <property type="match status" value="1"/>
</dbReference>
<dbReference type="InterPro" id="IPR049315">
    <property type="entry name" value="GDC-P_N"/>
</dbReference>
<dbReference type="EC" id="1.4.4.2" evidence="6"/>
<comment type="subunit">
    <text evidence="6">The glycine cleavage system is composed of four proteins: P, T, L and H. In this organism, the P 'protein' is a heterodimer of two subunits.</text>
</comment>
<dbReference type="Pfam" id="PF02347">
    <property type="entry name" value="GDC-P"/>
    <property type="match status" value="1"/>
</dbReference>
<dbReference type="GO" id="GO:0005829">
    <property type="term" value="C:cytosol"/>
    <property type="evidence" value="ECO:0007669"/>
    <property type="project" value="TreeGrafter"/>
</dbReference>
<dbReference type="Gene3D" id="6.20.440.10">
    <property type="match status" value="1"/>
</dbReference>
<keyword evidence="3 6" id="KW-0663">Pyridoxal phosphate</keyword>
<dbReference type="InterPro" id="IPR020581">
    <property type="entry name" value="GDC_P"/>
</dbReference>
<name>A0A7C4U7C3_UNCW3</name>
<comment type="caution">
    <text evidence="9">The sequence shown here is derived from an EMBL/GenBank/DDBJ whole genome shotgun (WGS) entry which is preliminary data.</text>
</comment>
<evidence type="ECO:0000256" key="4">
    <source>
        <dbReference type="ARBA" id="ARBA00023002"/>
    </source>
</evidence>
<evidence type="ECO:0000259" key="7">
    <source>
        <dbReference type="Pfam" id="PF02347"/>
    </source>
</evidence>
<dbReference type="GO" id="GO:0004375">
    <property type="term" value="F:glycine dehydrogenase (decarboxylating) activity"/>
    <property type="evidence" value="ECO:0007669"/>
    <property type="project" value="UniProtKB-EC"/>
</dbReference>
<dbReference type="HAMAP" id="MF_00713">
    <property type="entry name" value="GcvPB"/>
    <property type="match status" value="1"/>
</dbReference>